<dbReference type="InterPro" id="IPR005554">
    <property type="entry name" value="NOL6/Upt22"/>
</dbReference>
<dbReference type="InterPro" id="IPR035370">
    <property type="entry name" value="Nrap_D5"/>
</dbReference>
<accession>A0A921Z618</accession>
<feature type="domain" description="Nrap protein" evidence="17">
    <location>
        <begin position="987"/>
        <end position="1116"/>
    </location>
</feature>
<dbReference type="GO" id="GO:0034456">
    <property type="term" value="C:UTP-C complex"/>
    <property type="evidence" value="ECO:0007669"/>
    <property type="project" value="TreeGrafter"/>
</dbReference>
<evidence type="ECO:0000256" key="11">
    <source>
        <dbReference type="SAM" id="MobiDB-lite"/>
    </source>
</evidence>
<keyword evidence="7 10" id="KW-0539">Nucleus</keyword>
<dbReference type="Pfam" id="PF17406">
    <property type="entry name" value="Nrap_D5"/>
    <property type="match status" value="1"/>
</dbReference>
<dbReference type="Pfam" id="PF17405">
    <property type="entry name" value="Nrap_D4"/>
    <property type="match status" value="1"/>
</dbReference>
<dbReference type="InterPro" id="IPR035367">
    <property type="entry name" value="Nrap_D2"/>
</dbReference>
<evidence type="ECO:0000256" key="5">
    <source>
        <dbReference type="ARBA" id="ARBA00022454"/>
    </source>
</evidence>
<evidence type="ECO:0000259" key="16">
    <source>
        <dbReference type="Pfam" id="PF17406"/>
    </source>
</evidence>
<dbReference type="InterPro" id="IPR035369">
    <property type="entry name" value="Nrap_D4"/>
</dbReference>
<dbReference type="GO" id="GO:0003723">
    <property type="term" value="F:RNA binding"/>
    <property type="evidence" value="ECO:0007669"/>
    <property type="project" value="UniProtKB-KW"/>
</dbReference>
<dbReference type="Proteomes" id="UP000791440">
    <property type="component" value="Unassembled WGS sequence"/>
</dbReference>
<evidence type="ECO:0000256" key="7">
    <source>
        <dbReference type="ARBA" id="ARBA00023242"/>
    </source>
</evidence>
<comment type="similarity">
    <text evidence="3 10">Belongs to the NRAP family.</text>
</comment>
<keyword evidence="19" id="KW-1185">Reference proteome</keyword>
<dbReference type="GO" id="GO:0032545">
    <property type="term" value="C:CURI complex"/>
    <property type="evidence" value="ECO:0007669"/>
    <property type="project" value="TreeGrafter"/>
</dbReference>
<dbReference type="PANTHER" id="PTHR17972">
    <property type="entry name" value="NUCLEOLAR RNA-ASSOCIATED PROTEIN"/>
    <property type="match status" value="1"/>
</dbReference>
<sequence>MVKRDMKTSISEDDADVAILNENGKRPADDQNKDTKKRIKTRGLYRQPTVNELNRLQETENLFNSNLFRLQVEEILQEVQIKEKTEKRFQQWFTDFIIYLETISNDDTEYNLSEQTLVKKLKVKLPVSDKLSKTRCMFKFYKFKDVRIVGSHALGCAINSKLRIDLQISVPAETYTKNDSINYRYHKKRAAYLAFIASHLSKTESVQDLQYTWVDGSETKPVLDFKPSGKLGNHLSVRINLVCEEESYKLHRFSPTRNNLREAWLLGSEGESTDIGSPTPYYNSSVLSDLTAEANQELLNEILLKSENLKQAVILLKIWLRQRDLAVPGHVINLIVAYFVQNKRVNNIMSSYQIVRNIWIAIKTSEWDTKGISLHKGTDTPALEEFHQHFPVVFIDKTGYYNICWQMSKGIYYALRRESALAVDMLDNPKINSFLPLFMIPVKPLMKFDHILRFKNLENLKNIIISKSSKESRLYYGLETLALVTETVLSLLIKGLGNRADLIQPLVDANFSWPVKKKADKGHEEKLSFGLIYNTEHALNTVEKGPPANLPEAEQFRAFWGDKSELRRFQDGSITETCVWEAESAADRRAINTQIINYLLELKFGIPEAAVYHVSEQLEGVLCRKRWGADAAARAEESAARTLHAFHELRRDLRQLTQLPLSVSAVYGVSSVFSYSDPLPPLPRAPANKPWRRGDASLIKTINKDDGTALLPEYVPVCKTVLELGHSGKWPGDIEAFRCLKAAFHLQISDRLREQYSLPAQAYPTHVDVLKNGLVFRLVIAHPKEITLLRREMENGVVKHTENEESVMLQRDTVLLPRLRGALHGLHQKYPAFGPTACLLKRWLSAHLLSGHVPSVVAELLTAAVFVHSPPVTPPASPTLGFFRVLDLLVRTDWTTDVIVLDFNEDMTREEISELEHKLTSGETPAPCLRIVTAYDDNTPAIWSASQPTAPVLARVTALASSTLQYGYKQMMEEFGDHLLGAFIPSLSGYDVVLHLSPPLVPHAGERVDKKPTLRRMPADLLTDLIPVVEFHPVMKYLEELRNAYSEFALFFHDRYGGVDIAVLWKPDINDLRDFQVANVHALMPVTVDGETKYKVNTAALVEDFRILGEGLVKDITVNS</sequence>
<evidence type="ECO:0000259" key="17">
    <source>
        <dbReference type="Pfam" id="PF17407"/>
    </source>
</evidence>
<dbReference type="GO" id="GO:0006409">
    <property type="term" value="P:tRNA export from nucleus"/>
    <property type="evidence" value="ECO:0007669"/>
    <property type="project" value="TreeGrafter"/>
</dbReference>
<dbReference type="InterPro" id="IPR035371">
    <property type="entry name" value="Nrap_D6"/>
</dbReference>
<comment type="function">
    <text evidence="8">Part of the small subunit (SSU) processome, first precursor of the small eukaryotic ribosomal subunit. During the assembly of the SSU processome in the nucleolus, many ribosome biogenesis factors, an RNA chaperone and ribosomal proteins associate with the nascent pre-rRNA and work in concert to generate RNA folding, modifications, rearrangements and cleavage as well as targeted degradation of pre-ribosomal RNA by the RNA exosome.</text>
</comment>
<evidence type="ECO:0000256" key="8">
    <source>
        <dbReference type="ARBA" id="ARBA00035000"/>
    </source>
</evidence>
<protein>
    <recommendedName>
        <fullName evidence="4 10">Nucleolar protein 6</fullName>
    </recommendedName>
</protein>
<dbReference type="GO" id="GO:0005694">
    <property type="term" value="C:chromosome"/>
    <property type="evidence" value="ECO:0007669"/>
    <property type="project" value="UniProtKB-SubCell"/>
</dbReference>
<proteinExistence type="inferred from homology"/>
<keyword evidence="6 10" id="KW-0694">RNA-binding</keyword>
<feature type="domain" description="Nrap protein" evidence="14">
    <location>
        <begin position="444"/>
        <end position="604"/>
    </location>
</feature>
<dbReference type="AlphaFoldDB" id="A0A921Z618"/>
<dbReference type="Pfam" id="PF17407">
    <property type="entry name" value="Nrap_D6"/>
    <property type="match status" value="1"/>
</dbReference>
<feature type="domain" description="Nrap protein" evidence="16">
    <location>
        <begin position="830"/>
        <end position="972"/>
    </location>
</feature>
<dbReference type="Gene3D" id="1.10.1410.10">
    <property type="match status" value="2"/>
</dbReference>
<evidence type="ECO:0000259" key="15">
    <source>
        <dbReference type="Pfam" id="PF17405"/>
    </source>
</evidence>
<dbReference type="Pfam" id="PF17404">
    <property type="entry name" value="Nrap_D3"/>
    <property type="match status" value="1"/>
</dbReference>
<evidence type="ECO:0000256" key="10">
    <source>
        <dbReference type="RuleBase" id="RU364032"/>
    </source>
</evidence>
<gene>
    <name evidence="18" type="ORF">O3G_MSEX007458</name>
</gene>
<evidence type="ECO:0000256" key="2">
    <source>
        <dbReference type="ARBA" id="ARBA00004604"/>
    </source>
</evidence>
<evidence type="ECO:0000259" key="14">
    <source>
        <dbReference type="Pfam" id="PF17404"/>
    </source>
</evidence>
<evidence type="ECO:0000256" key="4">
    <source>
        <dbReference type="ARBA" id="ARBA00016437"/>
    </source>
</evidence>
<reference evidence="18" key="1">
    <citation type="journal article" date="2016" name="Insect Biochem. Mol. Biol.">
        <title>Multifaceted biological insights from a draft genome sequence of the tobacco hornworm moth, Manduca sexta.</title>
        <authorList>
            <person name="Kanost M.R."/>
            <person name="Arrese E.L."/>
            <person name="Cao X."/>
            <person name="Chen Y.R."/>
            <person name="Chellapilla S."/>
            <person name="Goldsmith M.R."/>
            <person name="Grosse-Wilde E."/>
            <person name="Heckel D.G."/>
            <person name="Herndon N."/>
            <person name="Jiang H."/>
            <person name="Papanicolaou A."/>
            <person name="Qu J."/>
            <person name="Soulages J.L."/>
            <person name="Vogel H."/>
            <person name="Walters J."/>
            <person name="Waterhouse R.M."/>
            <person name="Ahn S.J."/>
            <person name="Almeida F.C."/>
            <person name="An C."/>
            <person name="Aqrawi P."/>
            <person name="Bretschneider A."/>
            <person name="Bryant W.B."/>
            <person name="Bucks S."/>
            <person name="Chao H."/>
            <person name="Chevignon G."/>
            <person name="Christen J.M."/>
            <person name="Clarke D.F."/>
            <person name="Dittmer N.T."/>
            <person name="Ferguson L.C.F."/>
            <person name="Garavelou S."/>
            <person name="Gordon K.H.J."/>
            <person name="Gunaratna R.T."/>
            <person name="Han Y."/>
            <person name="Hauser F."/>
            <person name="He Y."/>
            <person name="Heidel-Fischer H."/>
            <person name="Hirsh A."/>
            <person name="Hu Y."/>
            <person name="Jiang H."/>
            <person name="Kalra D."/>
            <person name="Klinner C."/>
            <person name="Konig C."/>
            <person name="Kovar C."/>
            <person name="Kroll A.R."/>
            <person name="Kuwar S.S."/>
            <person name="Lee S.L."/>
            <person name="Lehman R."/>
            <person name="Li K."/>
            <person name="Li Z."/>
            <person name="Liang H."/>
            <person name="Lovelace S."/>
            <person name="Lu Z."/>
            <person name="Mansfield J.H."/>
            <person name="McCulloch K.J."/>
            <person name="Mathew T."/>
            <person name="Morton B."/>
            <person name="Muzny D.M."/>
            <person name="Neunemann D."/>
            <person name="Ongeri F."/>
            <person name="Pauchet Y."/>
            <person name="Pu L.L."/>
            <person name="Pyrousis I."/>
            <person name="Rao X.J."/>
            <person name="Redding A."/>
            <person name="Roesel C."/>
            <person name="Sanchez-Gracia A."/>
            <person name="Schaack S."/>
            <person name="Shukla A."/>
            <person name="Tetreau G."/>
            <person name="Wang Y."/>
            <person name="Xiong G.H."/>
            <person name="Traut W."/>
            <person name="Walsh T.K."/>
            <person name="Worley K.C."/>
            <person name="Wu D."/>
            <person name="Wu W."/>
            <person name="Wu Y.Q."/>
            <person name="Zhang X."/>
            <person name="Zou Z."/>
            <person name="Zucker H."/>
            <person name="Briscoe A.D."/>
            <person name="Burmester T."/>
            <person name="Clem R.J."/>
            <person name="Feyereisen R."/>
            <person name="Grimmelikhuijzen C.J.P."/>
            <person name="Hamodrakas S.J."/>
            <person name="Hansson B.S."/>
            <person name="Huguet E."/>
            <person name="Jermiin L.S."/>
            <person name="Lan Q."/>
            <person name="Lehman H.K."/>
            <person name="Lorenzen M."/>
            <person name="Merzendorfer H."/>
            <person name="Michalopoulos I."/>
            <person name="Morton D.B."/>
            <person name="Muthukrishnan S."/>
            <person name="Oakeshott J.G."/>
            <person name="Palmer W."/>
            <person name="Park Y."/>
            <person name="Passarelli A.L."/>
            <person name="Rozas J."/>
            <person name="Schwartz L.M."/>
            <person name="Smith W."/>
            <person name="Southgate A."/>
            <person name="Vilcinskas A."/>
            <person name="Vogt R."/>
            <person name="Wang P."/>
            <person name="Werren J."/>
            <person name="Yu X.Q."/>
            <person name="Zhou J.J."/>
            <person name="Brown S.J."/>
            <person name="Scherer S.E."/>
            <person name="Richards S."/>
            <person name="Blissard G.W."/>
        </authorList>
    </citation>
    <scope>NUCLEOTIDE SEQUENCE</scope>
</reference>
<comment type="caution">
    <text evidence="18">The sequence shown here is derived from an EMBL/GenBank/DDBJ whole genome shotgun (WGS) entry which is preliminary data.</text>
</comment>
<dbReference type="PANTHER" id="PTHR17972:SF0">
    <property type="entry name" value="NUCLEOLAR PROTEIN 6"/>
    <property type="match status" value="1"/>
</dbReference>
<dbReference type="InterPro" id="IPR035082">
    <property type="entry name" value="Nrap_D1"/>
</dbReference>
<evidence type="ECO:0000259" key="12">
    <source>
        <dbReference type="Pfam" id="PF03813"/>
    </source>
</evidence>
<dbReference type="EMBL" id="JH668417">
    <property type="protein sequence ID" value="KAG6452082.1"/>
    <property type="molecule type" value="Genomic_DNA"/>
</dbReference>
<evidence type="ECO:0000256" key="6">
    <source>
        <dbReference type="ARBA" id="ARBA00022884"/>
    </source>
</evidence>
<feature type="domain" description="Nrap protein" evidence="13">
    <location>
        <begin position="309"/>
        <end position="439"/>
    </location>
</feature>
<comment type="subcellular location">
    <subcellularLocation>
        <location evidence="1">Chromosome</location>
    </subcellularLocation>
    <subcellularLocation>
        <location evidence="2 10">Nucleus</location>
        <location evidence="2 10">Nucleolus</location>
    </subcellularLocation>
</comment>
<dbReference type="InterPro" id="IPR035368">
    <property type="entry name" value="Nrap_D3"/>
</dbReference>
<evidence type="ECO:0000256" key="1">
    <source>
        <dbReference type="ARBA" id="ARBA00004286"/>
    </source>
</evidence>
<dbReference type="FunFam" id="1.10.1410.10:FF:000006">
    <property type="entry name" value="Nucleolar protein 6"/>
    <property type="match status" value="1"/>
</dbReference>
<name>A0A921Z618_MANSE</name>
<feature type="region of interest" description="Disordered" evidence="11">
    <location>
        <begin position="1"/>
        <end position="39"/>
    </location>
</feature>
<dbReference type="Pfam" id="PF17403">
    <property type="entry name" value="Nrap_D2"/>
    <property type="match status" value="1"/>
</dbReference>
<evidence type="ECO:0000259" key="13">
    <source>
        <dbReference type="Pfam" id="PF17403"/>
    </source>
</evidence>
<comment type="subunit">
    <text evidence="9">Part of the small subunit (SSU) processome, composed of more than 70 proteins and the RNA chaperone small nucleolar RNA (snoRNA) U3.</text>
</comment>
<feature type="domain" description="Nrap protein" evidence="15">
    <location>
        <begin position="632"/>
        <end position="828"/>
    </location>
</feature>
<dbReference type="GO" id="GO:0006364">
    <property type="term" value="P:rRNA processing"/>
    <property type="evidence" value="ECO:0007669"/>
    <property type="project" value="TreeGrafter"/>
</dbReference>
<feature type="compositionally biased region" description="Basic and acidic residues" evidence="11">
    <location>
        <begin position="23"/>
        <end position="34"/>
    </location>
</feature>
<dbReference type="GO" id="GO:0032040">
    <property type="term" value="C:small-subunit processome"/>
    <property type="evidence" value="ECO:0007669"/>
    <property type="project" value="TreeGrafter"/>
</dbReference>
<dbReference type="Gene3D" id="3.30.70.3030">
    <property type="match status" value="1"/>
</dbReference>
<reference evidence="18" key="2">
    <citation type="submission" date="2020-12" db="EMBL/GenBank/DDBJ databases">
        <authorList>
            <person name="Kanost M."/>
        </authorList>
    </citation>
    <scope>NUCLEOTIDE SEQUENCE</scope>
</reference>
<evidence type="ECO:0000256" key="9">
    <source>
        <dbReference type="ARBA" id="ARBA00035020"/>
    </source>
</evidence>
<evidence type="ECO:0000313" key="19">
    <source>
        <dbReference type="Proteomes" id="UP000791440"/>
    </source>
</evidence>
<feature type="domain" description="Nrap protein" evidence="12">
    <location>
        <begin position="164"/>
        <end position="302"/>
    </location>
</feature>
<evidence type="ECO:0000256" key="3">
    <source>
        <dbReference type="ARBA" id="ARBA00006674"/>
    </source>
</evidence>
<organism evidence="18 19">
    <name type="scientific">Manduca sexta</name>
    <name type="common">Tobacco hawkmoth</name>
    <name type="synonym">Tobacco hornworm</name>
    <dbReference type="NCBI Taxonomy" id="7130"/>
    <lineage>
        <taxon>Eukaryota</taxon>
        <taxon>Metazoa</taxon>
        <taxon>Ecdysozoa</taxon>
        <taxon>Arthropoda</taxon>
        <taxon>Hexapoda</taxon>
        <taxon>Insecta</taxon>
        <taxon>Pterygota</taxon>
        <taxon>Neoptera</taxon>
        <taxon>Endopterygota</taxon>
        <taxon>Lepidoptera</taxon>
        <taxon>Glossata</taxon>
        <taxon>Ditrysia</taxon>
        <taxon>Bombycoidea</taxon>
        <taxon>Sphingidae</taxon>
        <taxon>Sphinginae</taxon>
        <taxon>Sphingini</taxon>
        <taxon>Manduca</taxon>
    </lineage>
</organism>
<keyword evidence="5" id="KW-0158">Chromosome</keyword>
<evidence type="ECO:0000313" key="18">
    <source>
        <dbReference type="EMBL" id="KAG6452082.1"/>
    </source>
</evidence>
<dbReference type="Pfam" id="PF03813">
    <property type="entry name" value="Nrap"/>
    <property type="match status" value="1"/>
</dbReference>